<dbReference type="SUPFAM" id="SSF82199">
    <property type="entry name" value="SET domain"/>
    <property type="match status" value="1"/>
</dbReference>
<dbReference type="Proteomes" id="UP000053342">
    <property type="component" value="Unassembled WGS sequence"/>
</dbReference>
<dbReference type="VEuPathDB" id="FungiDB:PV06_11197"/>
<name>A0A0D2CZX2_9EURO</name>
<organism evidence="1 2">
    <name type="scientific">Exophiala oligosperma</name>
    <dbReference type="NCBI Taxonomy" id="215243"/>
    <lineage>
        <taxon>Eukaryota</taxon>
        <taxon>Fungi</taxon>
        <taxon>Dikarya</taxon>
        <taxon>Ascomycota</taxon>
        <taxon>Pezizomycotina</taxon>
        <taxon>Eurotiomycetes</taxon>
        <taxon>Chaetothyriomycetidae</taxon>
        <taxon>Chaetothyriales</taxon>
        <taxon>Herpotrichiellaceae</taxon>
        <taxon>Exophiala</taxon>
    </lineage>
</organism>
<keyword evidence="2" id="KW-1185">Reference proteome</keyword>
<dbReference type="HOGENOM" id="CLU_2446613_0_0_1"/>
<feature type="non-terminal residue" evidence="1">
    <location>
        <position position="1"/>
    </location>
</feature>
<proteinExistence type="predicted"/>
<dbReference type="InterPro" id="IPR046341">
    <property type="entry name" value="SET_dom_sf"/>
</dbReference>
<dbReference type="RefSeq" id="XP_016256759.1">
    <property type="nucleotide sequence ID" value="XM_016412826.1"/>
</dbReference>
<sequence length="90" mass="9885">DNVTSFLKVKPSGLPDAGWGLFACDNIPSGSFLGDYCGKLVFDTDFEFKSDDGRMTLVAVSKCSDPFRIRVIDVNDEQFILLTATAPKIF</sequence>
<reference evidence="1 2" key="1">
    <citation type="submission" date="2015-01" db="EMBL/GenBank/DDBJ databases">
        <title>The Genome Sequence of Exophiala oligosperma CBS72588.</title>
        <authorList>
            <consortium name="The Broad Institute Genomics Platform"/>
            <person name="Cuomo C."/>
            <person name="de Hoog S."/>
            <person name="Gorbushina A."/>
            <person name="Stielow B."/>
            <person name="Teixiera M."/>
            <person name="Abouelleil A."/>
            <person name="Chapman S.B."/>
            <person name="Priest M."/>
            <person name="Young S.K."/>
            <person name="Wortman J."/>
            <person name="Nusbaum C."/>
            <person name="Birren B."/>
        </authorList>
    </citation>
    <scope>NUCLEOTIDE SEQUENCE [LARGE SCALE GENOMIC DNA]</scope>
    <source>
        <strain evidence="1 2">CBS 72588</strain>
    </source>
</reference>
<dbReference type="OrthoDB" id="308383at2759"/>
<dbReference type="Gene3D" id="2.170.270.10">
    <property type="entry name" value="SET domain"/>
    <property type="match status" value="1"/>
</dbReference>
<evidence type="ECO:0000313" key="1">
    <source>
        <dbReference type="EMBL" id="KIW36543.1"/>
    </source>
</evidence>
<dbReference type="AlphaFoldDB" id="A0A0D2CZX2"/>
<gene>
    <name evidence="1" type="ORF">PV06_11197</name>
</gene>
<dbReference type="GeneID" id="27363271"/>
<accession>A0A0D2CZX2</accession>
<dbReference type="EMBL" id="KN847353">
    <property type="protein sequence ID" value="KIW36543.1"/>
    <property type="molecule type" value="Genomic_DNA"/>
</dbReference>
<protein>
    <submittedName>
        <fullName evidence="1">Uncharacterized protein</fullName>
    </submittedName>
</protein>
<evidence type="ECO:0000313" key="2">
    <source>
        <dbReference type="Proteomes" id="UP000053342"/>
    </source>
</evidence>